<dbReference type="Gene3D" id="3.40.350.10">
    <property type="entry name" value="Creatinase/prolidase N-terminal domain"/>
    <property type="match status" value="1"/>
</dbReference>
<dbReference type="Gene3D" id="3.90.230.10">
    <property type="entry name" value="Creatinase/methionine aminopeptidase superfamily"/>
    <property type="match status" value="1"/>
</dbReference>
<dbReference type="InterPro" id="IPR000994">
    <property type="entry name" value="Pept_M24"/>
</dbReference>
<gene>
    <name evidence="3" type="ORF">METZ01_LOCUS31242</name>
</gene>
<dbReference type="SUPFAM" id="SSF55920">
    <property type="entry name" value="Creatinase/aminopeptidase"/>
    <property type="match status" value="1"/>
</dbReference>
<protein>
    <recommendedName>
        <fullName evidence="4">Peptidase M24 domain-containing protein</fullName>
    </recommendedName>
</protein>
<dbReference type="PANTHER" id="PTHR46112">
    <property type="entry name" value="AMINOPEPTIDASE"/>
    <property type="match status" value="1"/>
</dbReference>
<dbReference type="SUPFAM" id="SSF53092">
    <property type="entry name" value="Creatinase/prolidase N-terminal domain"/>
    <property type="match status" value="1"/>
</dbReference>
<feature type="domain" description="Peptidase M24" evidence="1">
    <location>
        <begin position="148"/>
        <end position="358"/>
    </location>
</feature>
<dbReference type="Pfam" id="PF00557">
    <property type="entry name" value="Peptidase_M24"/>
    <property type="match status" value="1"/>
</dbReference>
<evidence type="ECO:0000259" key="1">
    <source>
        <dbReference type="Pfam" id="PF00557"/>
    </source>
</evidence>
<proteinExistence type="predicted"/>
<name>A0A381QHF3_9ZZZZ</name>
<evidence type="ECO:0008006" key="4">
    <source>
        <dbReference type="Google" id="ProtNLM"/>
    </source>
</evidence>
<dbReference type="InterPro" id="IPR036005">
    <property type="entry name" value="Creatinase/aminopeptidase-like"/>
</dbReference>
<evidence type="ECO:0000259" key="2">
    <source>
        <dbReference type="Pfam" id="PF01321"/>
    </source>
</evidence>
<feature type="domain" description="Creatinase N-terminal" evidence="2">
    <location>
        <begin position="13"/>
        <end position="122"/>
    </location>
</feature>
<dbReference type="Pfam" id="PF01321">
    <property type="entry name" value="Creatinase_N"/>
    <property type="match status" value="1"/>
</dbReference>
<organism evidence="3">
    <name type="scientific">marine metagenome</name>
    <dbReference type="NCBI Taxonomy" id="408172"/>
    <lineage>
        <taxon>unclassified sequences</taxon>
        <taxon>metagenomes</taxon>
        <taxon>ecological metagenomes</taxon>
    </lineage>
</organism>
<dbReference type="AlphaFoldDB" id="A0A381QHF3"/>
<dbReference type="PANTHER" id="PTHR46112:SF2">
    <property type="entry name" value="XAA-PRO AMINOPEPTIDASE P-RELATED"/>
    <property type="match status" value="1"/>
</dbReference>
<dbReference type="InterPro" id="IPR050659">
    <property type="entry name" value="Peptidase_M24B"/>
</dbReference>
<dbReference type="InterPro" id="IPR000587">
    <property type="entry name" value="Creatinase_N"/>
</dbReference>
<reference evidence="3" key="1">
    <citation type="submission" date="2018-05" db="EMBL/GenBank/DDBJ databases">
        <authorList>
            <person name="Lanie J.A."/>
            <person name="Ng W.-L."/>
            <person name="Kazmierczak K.M."/>
            <person name="Andrzejewski T.M."/>
            <person name="Davidsen T.M."/>
            <person name="Wayne K.J."/>
            <person name="Tettelin H."/>
            <person name="Glass J.I."/>
            <person name="Rusch D."/>
            <person name="Podicherti R."/>
            <person name="Tsui H.-C.T."/>
            <person name="Winkler M.E."/>
        </authorList>
    </citation>
    <scope>NUCLEOTIDE SEQUENCE</scope>
</reference>
<dbReference type="InterPro" id="IPR029149">
    <property type="entry name" value="Creatin/AminoP/Spt16_N"/>
</dbReference>
<accession>A0A381QHF3</accession>
<dbReference type="EMBL" id="UINC01001351">
    <property type="protein sequence ID" value="SUZ78388.1"/>
    <property type="molecule type" value="Genomic_DNA"/>
</dbReference>
<evidence type="ECO:0000313" key="3">
    <source>
        <dbReference type="EMBL" id="SUZ78388.1"/>
    </source>
</evidence>
<sequence>MPLSINFYKETRKKLLNLIEEKDLEGFLVTNPANIFYFTGFFYVTNERPSGFYLSKNNKSKLFIPLLEKENSENLKIDDINIYEEYPGEISPYSFMANNISEKKIGTDIKNIDVLNLIKNNFEELNYKTELEKFRFEKLEEEINLIVEAAKYADLTLEYLKECAKDMINQNVNERELVKICTEYAKNKMLKKLPKDFDETPCNVVATIHSGPRGAFPHGKSLSRVPRKNETLICGVGACIGGLYAESGVTFILGDPNKDQEKIMIGMKEVNDEVVKNLKDGVICEDINKIASNIYIDHGYTDYVRHRIGHGMGFEGHEAPWLSPGDKTVLRKNMVFSNEPGIYRPNVDGYRTISTMIVEVDSGKQIPSFLDKNIEERIIDLN</sequence>